<organism evidence="1">
    <name type="scientific">Siphoviridae sp. cteHV32</name>
    <dbReference type="NCBI Taxonomy" id="2825588"/>
    <lineage>
        <taxon>Viruses</taxon>
        <taxon>Duplodnaviria</taxon>
        <taxon>Heunggongvirae</taxon>
        <taxon>Uroviricota</taxon>
        <taxon>Caudoviricetes</taxon>
    </lineage>
</organism>
<proteinExistence type="predicted"/>
<evidence type="ECO:0000313" key="1">
    <source>
        <dbReference type="EMBL" id="DAE18359.1"/>
    </source>
</evidence>
<reference evidence="1" key="1">
    <citation type="journal article" date="2021" name="Proc. Natl. Acad. Sci. U.S.A.">
        <title>A Catalog of Tens of Thousands of Viruses from Human Metagenomes Reveals Hidden Associations with Chronic Diseases.</title>
        <authorList>
            <person name="Tisza M.J."/>
            <person name="Buck C.B."/>
        </authorList>
    </citation>
    <scope>NUCLEOTIDE SEQUENCE</scope>
    <source>
        <strain evidence="1">CteHV32</strain>
    </source>
</reference>
<name>A0A8S5QGI3_9CAUD</name>
<sequence length="139" mass="15954">MNTRQYLEQVQDSDRKIQNKIQEEYRLRLLATSISSFSNGDKVQTSGGKDRVGDAVTRIVELQQEIASDVKELAELQMKVSGDINDMENSMYSSLLHKRYIEFKNLVTVADEMGYSVQHIRSCHGKAIEALRKQKHFES</sequence>
<protein>
    <recommendedName>
        <fullName evidence="2">DUF1492 domain-containing protein</fullName>
    </recommendedName>
</protein>
<accession>A0A8S5QGI3</accession>
<evidence type="ECO:0008006" key="2">
    <source>
        <dbReference type="Google" id="ProtNLM"/>
    </source>
</evidence>
<dbReference type="InterPro" id="IPR010861">
    <property type="entry name" value="DUF1492"/>
</dbReference>
<dbReference type="EMBL" id="BK015653">
    <property type="protein sequence ID" value="DAE18359.1"/>
    <property type="molecule type" value="Genomic_DNA"/>
</dbReference>
<dbReference type="Pfam" id="PF07374">
    <property type="entry name" value="DUF1492"/>
    <property type="match status" value="1"/>
</dbReference>